<dbReference type="InterPro" id="IPR035234">
    <property type="entry name" value="IgGFc-bd_N"/>
</dbReference>
<reference evidence="2 3" key="1">
    <citation type="submission" date="2016-12" db="EMBL/GenBank/DDBJ databases">
        <title>Trade-off between light-utilization and light-protection in marine flavobacteria.</title>
        <authorList>
            <person name="Kumagai Y."/>
            <person name="Yoshizawa S."/>
            <person name="Kogure K."/>
            <person name="Iwasaki W."/>
        </authorList>
    </citation>
    <scope>NUCLEOTIDE SEQUENCE [LARGE SCALE GENOMIC DNA]</scope>
    <source>
        <strain evidence="2 3">KCTC 22729</strain>
    </source>
</reference>
<organism evidence="2 3">
    <name type="scientific">Polaribacter gangjinensis</name>
    <dbReference type="NCBI Taxonomy" id="574710"/>
    <lineage>
        <taxon>Bacteria</taxon>
        <taxon>Pseudomonadati</taxon>
        <taxon>Bacteroidota</taxon>
        <taxon>Flavobacteriia</taxon>
        <taxon>Flavobacteriales</taxon>
        <taxon>Flavobacteriaceae</taxon>
    </lineage>
</organism>
<evidence type="ECO:0000313" key="2">
    <source>
        <dbReference type="EMBL" id="PQJ73931.1"/>
    </source>
</evidence>
<evidence type="ECO:0000259" key="1">
    <source>
        <dbReference type="Pfam" id="PF17517"/>
    </source>
</evidence>
<dbReference type="Pfam" id="PF13585">
    <property type="entry name" value="CHU_C"/>
    <property type="match status" value="1"/>
</dbReference>
<name>A0A2S7W9F5_9FLAO</name>
<gene>
    <name evidence="2" type="ORF">BTO13_00940</name>
</gene>
<dbReference type="OrthoDB" id="9765926at2"/>
<feature type="domain" description="IgGFc-binding protein N-terminal" evidence="1">
    <location>
        <begin position="148"/>
        <end position="445"/>
    </location>
</feature>
<accession>A0A2S7W9F5</accession>
<dbReference type="EMBL" id="MSCL01000001">
    <property type="protein sequence ID" value="PQJ73931.1"/>
    <property type="molecule type" value="Genomic_DNA"/>
</dbReference>
<dbReference type="Pfam" id="PF17517">
    <property type="entry name" value="IgGFc_binding"/>
    <property type="match status" value="1"/>
</dbReference>
<dbReference type="SUPFAM" id="SSF103647">
    <property type="entry name" value="TSP type-3 repeat"/>
    <property type="match status" value="2"/>
</dbReference>
<keyword evidence="3" id="KW-1185">Reference proteome</keyword>
<dbReference type="InterPro" id="IPR026341">
    <property type="entry name" value="T9SS_type_B"/>
</dbReference>
<dbReference type="RefSeq" id="WP_105045081.1">
    <property type="nucleotide sequence ID" value="NZ_CP150662.1"/>
</dbReference>
<protein>
    <recommendedName>
        <fullName evidence="1">IgGFc-binding protein N-terminal domain-containing protein</fullName>
    </recommendedName>
</protein>
<comment type="caution">
    <text evidence="2">The sequence shown here is derived from an EMBL/GenBank/DDBJ whole genome shotgun (WGS) entry which is preliminary data.</text>
</comment>
<dbReference type="NCBIfam" id="TIGR04131">
    <property type="entry name" value="Bac_Flav_CTERM"/>
    <property type="match status" value="1"/>
</dbReference>
<dbReference type="GO" id="GO:0005509">
    <property type="term" value="F:calcium ion binding"/>
    <property type="evidence" value="ECO:0007669"/>
    <property type="project" value="InterPro"/>
</dbReference>
<dbReference type="InterPro" id="IPR028974">
    <property type="entry name" value="TSP_type-3_rpt"/>
</dbReference>
<evidence type="ECO:0000313" key="3">
    <source>
        <dbReference type="Proteomes" id="UP000237608"/>
    </source>
</evidence>
<dbReference type="Proteomes" id="UP000237608">
    <property type="component" value="Unassembled WGS sequence"/>
</dbReference>
<sequence>MFKFILRFLSLLLFVFFTQITVAQLSKKHFIPPLTSGDDFGEQYIYISTPNKSNVSYKITAIGKPNLATYSGVVSNSNPVIQIILDETGNPDLDNDTQLHINRTNLNGNKITDKGLIIEASDVIYVSIRVNSSQRNNTGPIHGGALVSKGSSALGKEFRIGGFVNEPEVPFSHTTFVSMIATENNTTIDFSDIPTGTLLPSGVVIPQSVILNEGESYIIALGGNEDPRNLIGKLIKSDKPIVVNSGSASGSFADNPPAGGTTQDYGFDQIVGADKIGNEYILVRGNGTNQTENVLIIAHFDNTEISINGSVFTTINKGQYYVAEGNFFSSQGNMYVKTSKDVFVYQGIGGTNSKANQGLFFVPPLSCENKGNVDNIASIDKIGDFTLTGGVTIVTNKGAKININDLEISNFNPQGPFDVTGNSNYVTFTVTGLSGNVSVSSDQELYCAYFNRNGAATTGAFYSGFPSAPEINFETTVASLGSCIPNVTLEAANTDIFDSFEWQYFNEISGLWEKRSTNPSYKPLDSEPGRYKLIGIVNCTGATFESVEIPVSICPDDFDGDLIIDNLDVDIDNDGILNSTESLGNATLNLADKDNPQIIFQDATTNSTIISSVFTSSEATNTFTGQNTGDFISVVNAAPSSNEIYELNFTQKINFLFKQSTLGNHVINEGEFFSLKIGPSNKNITLLDPDDQLLIDTNFDGEFEPNITSISASEIRFKFKANLAGNQSTFQFVANQVDQIIFEHNLTGANSSSTFNGFLQLTTFAKDSDGDGIEDMFDVDSDNDGIPDFYESTATKITLLGTDANLDGLDDVFNGIITGIDSDNDGIPNYLDVDSDNDGIFDLVEAGHGNLDANNDGILDNANASTVGINGILNALETSADTKIVDLNYTIADTDSDNIFNFLELDSDDDACFDVIEAGFTGTNLGILSANPFAVSSIGKVINNTDGYTTPNANYITIAPIILNTPFENAVFCENITDVLSIDSTADGFQWEVSSDNGTNWTTIVDDAVYTGSTTKDLQITNPPITFNNYLFRVLLTRTGNSCDTTSNSISLRVNPEPVTNNIVDLLQCDDDLDRISTINLTEAEISISANYQNETFTYFATEADAIAGTPEVADKLRYPVNQIGEAWVRTISADGCYRISKINLRVDASADVAYNKEFDAVCDDFLQADGTNGPLNNDTDGITNFDFSVATSEILAFFPVNLQPDLEVSFYETTEDRTAVINKIADISNYRNINFPSTITRQTIYFKITNKNNNDCAGTGELYLKTNAVPEANPVADLELCDEAIDGDATNGIVQNFDLESQTLLILGTQNPADFTVTYHLNLIDTETGNNPLTSPFANTVRDSQTIYVRVTNNATGCYTNHTSFNVIVNPLPIANFVNDLEVCDDNSDGSARNGFSQTIDLESQTAGILGNQDPSLFQVTYHRTLADAQAGNNPLISPYSNITPNRETIFVRVFNSATQCANGISNFDVIINPEPVFDAPTNLAYCDNNDDGDDTNGIIQNIDLDSKIPQILGTTQNPADFTVTFHASQNDATTGIGAISSPYTNTNSTETIFVRIQNKRTGCVNDDASFEVIVNPLPSFTVTSPQIICLNDLPLNISVENPMDIYTYQWTNENGNPLGNDDNINITTGGKYFVTATASNGTLCSRTEMIEVNESNIATLQNNFVTIIDESNNIGSQNNLSISIDTVTNNLGPGDYQFAIRNTDTNERFPFAGFQDKPLFENLEGGIYQIIVNDKNGCSPDATLLVSVIQFPKFFTPNGDGENDTWVVKGANRTFYPNASINIFNRFGKLVAQIPIDSQGWDGTYNGNLLPSDDYWYNVTLIPSDTTKPTINKKGNFSLLRK</sequence>
<proteinExistence type="predicted"/>